<feature type="transmembrane region" description="Helical" evidence="5">
    <location>
        <begin position="120"/>
        <end position="143"/>
    </location>
</feature>
<feature type="transmembrane region" description="Helical" evidence="5">
    <location>
        <begin position="149"/>
        <end position="166"/>
    </location>
</feature>
<dbReference type="PANTHER" id="PTHR37422">
    <property type="entry name" value="TEICHURONIC ACID BIOSYNTHESIS PROTEIN TUAE"/>
    <property type="match status" value="1"/>
</dbReference>
<organism evidence="7 8">
    <name type="scientific">Mycolicibacterium rutilum</name>
    <name type="common">Mycobacterium rutilum</name>
    <dbReference type="NCBI Taxonomy" id="370526"/>
    <lineage>
        <taxon>Bacteria</taxon>
        <taxon>Bacillati</taxon>
        <taxon>Actinomycetota</taxon>
        <taxon>Actinomycetes</taxon>
        <taxon>Mycobacteriales</taxon>
        <taxon>Mycobacteriaceae</taxon>
        <taxon>Mycolicibacterium</taxon>
    </lineage>
</organism>
<feature type="transmembrane region" description="Helical" evidence="5">
    <location>
        <begin position="47"/>
        <end position="69"/>
    </location>
</feature>
<evidence type="ECO:0000259" key="6">
    <source>
        <dbReference type="Pfam" id="PF04932"/>
    </source>
</evidence>
<dbReference type="GO" id="GO:0016874">
    <property type="term" value="F:ligase activity"/>
    <property type="evidence" value="ECO:0007669"/>
    <property type="project" value="UniProtKB-KW"/>
</dbReference>
<keyword evidence="2 5" id="KW-0812">Transmembrane</keyword>
<proteinExistence type="predicted"/>
<evidence type="ECO:0000256" key="3">
    <source>
        <dbReference type="ARBA" id="ARBA00022989"/>
    </source>
</evidence>
<evidence type="ECO:0000256" key="2">
    <source>
        <dbReference type="ARBA" id="ARBA00022692"/>
    </source>
</evidence>
<dbReference type="EMBL" id="LT629971">
    <property type="protein sequence ID" value="SEH50241.1"/>
    <property type="molecule type" value="Genomic_DNA"/>
</dbReference>
<dbReference type="AlphaFoldDB" id="A0A1H6INF6"/>
<dbReference type="OrthoDB" id="4109698at2"/>
<evidence type="ECO:0000256" key="1">
    <source>
        <dbReference type="ARBA" id="ARBA00004141"/>
    </source>
</evidence>
<name>A0A1H6INF6_MYCRU</name>
<feature type="transmembrane region" description="Helical" evidence="5">
    <location>
        <begin position="274"/>
        <end position="292"/>
    </location>
</feature>
<sequence length="464" mass="48767">MIPTRDAPAAVPLPRPTAPLVTIACLAALVFGAALPVAPWTVAAVSILVPLAFAAPVASLTVLLAVTVLVPFEVQDSFAVFGGRDRPGLLVVDVLMLLGLIRVAALLLRGRQLLDRRVLAGLAVAVIMTVALLWGCALGASVSEAGHEMRRVILGCGTFLLALPLVDDATARKRLERSMLGIALALALWGLAQWFLSVGYTTSGDVGIRPGVDLTSSGHGQLQGGMYAYPVAVILAWAVVLSGRHRDMRVQALVTTILLLNGMCLVLTFERSLWGATAIGCVLVALLSGPAGRRRSVPWAVGGLTLMVVAAAVAPGQARTAVERLLSIRQVTTDTSVTARLVESRAVIDAIIQRPFAGSGFGATVTWGQRDTFATVTTPFAHNGYLWLAWKIGIPAALLVVALIAAAICRRVRDDSDWAALRRGSQASLVAMLVICIVFPVFNVLGITAAMGFLAAVCCSREPR</sequence>
<dbReference type="PANTHER" id="PTHR37422:SF13">
    <property type="entry name" value="LIPOPOLYSACCHARIDE BIOSYNTHESIS PROTEIN PA4999-RELATED"/>
    <property type="match status" value="1"/>
</dbReference>
<dbReference type="GO" id="GO:0016020">
    <property type="term" value="C:membrane"/>
    <property type="evidence" value="ECO:0007669"/>
    <property type="project" value="UniProtKB-SubCell"/>
</dbReference>
<dbReference type="STRING" id="370526.SAMN04489835_0615"/>
<dbReference type="Pfam" id="PF04932">
    <property type="entry name" value="Wzy_C"/>
    <property type="match status" value="1"/>
</dbReference>
<protein>
    <submittedName>
        <fullName evidence="7">O-antigen ligase</fullName>
    </submittedName>
</protein>
<keyword evidence="7" id="KW-0436">Ligase</keyword>
<evidence type="ECO:0000313" key="8">
    <source>
        <dbReference type="Proteomes" id="UP000182915"/>
    </source>
</evidence>
<feature type="transmembrane region" description="Helical" evidence="5">
    <location>
        <begin position="385"/>
        <end position="408"/>
    </location>
</feature>
<reference evidence="8" key="1">
    <citation type="submission" date="2016-10" db="EMBL/GenBank/DDBJ databases">
        <authorList>
            <person name="Varghese N."/>
            <person name="Submissions S."/>
        </authorList>
    </citation>
    <scope>NUCLEOTIDE SEQUENCE [LARGE SCALE GENOMIC DNA]</scope>
    <source>
        <strain evidence="8">DSM 45405</strain>
    </source>
</reference>
<comment type="subcellular location">
    <subcellularLocation>
        <location evidence="1">Membrane</location>
        <topology evidence="1">Multi-pass membrane protein</topology>
    </subcellularLocation>
</comment>
<feature type="transmembrane region" description="Helical" evidence="5">
    <location>
        <begin position="89"/>
        <end position="108"/>
    </location>
</feature>
<feature type="transmembrane region" description="Helical" evidence="5">
    <location>
        <begin position="429"/>
        <end position="457"/>
    </location>
</feature>
<feature type="transmembrane region" description="Helical" evidence="5">
    <location>
        <begin position="226"/>
        <end position="243"/>
    </location>
</feature>
<feature type="transmembrane region" description="Helical" evidence="5">
    <location>
        <begin position="299"/>
        <end position="318"/>
    </location>
</feature>
<evidence type="ECO:0000256" key="4">
    <source>
        <dbReference type="ARBA" id="ARBA00023136"/>
    </source>
</evidence>
<accession>A0A1H6INF6</accession>
<feature type="transmembrane region" description="Helical" evidence="5">
    <location>
        <begin position="250"/>
        <end position="268"/>
    </location>
</feature>
<dbReference type="RefSeq" id="WP_083405922.1">
    <property type="nucleotide sequence ID" value="NZ_LT629971.1"/>
</dbReference>
<keyword evidence="4 5" id="KW-0472">Membrane</keyword>
<dbReference type="Proteomes" id="UP000182915">
    <property type="component" value="Chromosome I"/>
</dbReference>
<evidence type="ECO:0000313" key="7">
    <source>
        <dbReference type="EMBL" id="SEH50241.1"/>
    </source>
</evidence>
<gene>
    <name evidence="7" type="ORF">SAMN04489835_0615</name>
</gene>
<evidence type="ECO:0000256" key="5">
    <source>
        <dbReference type="SAM" id="Phobius"/>
    </source>
</evidence>
<feature type="domain" description="O-antigen ligase-related" evidence="6">
    <location>
        <begin position="258"/>
        <end position="400"/>
    </location>
</feature>
<feature type="transmembrane region" description="Helical" evidence="5">
    <location>
        <begin position="178"/>
        <end position="196"/>
    </location>
</feature>
<keyword evidence="8" id="KW-1185">Reference proteome</keyword>
<feature type="transmembrane region" description="Helical" evidence="5">
    <location>
        <begin position="20"/>
        <end position="40"/>
    </location>
</feature>
<keyword evidence="3 5" id="KW-1133">Transmembrane helix</keyword>
<dbReference type="InterPro" id="IPR051533">
    <property type="entry name" value="WaaL-like"/>
</dbReference>
<dbReference type="InterPro" id="IPR007016">
    <property type="entry name" value="O-antigen_ligase-rel_domated"/>
</dbReference>